<dbReference type="PANTHER" id="PTHR34406:SF1">
    <property type="entry name" value="PROTEIN YCEI"/>
    <property type="match status" value="1"/>
</dbReference>
<gene>
    <name evidence="2" type="ORF">MNBD_ALPHA02-329</name>
</gene>
<dbReference type="SUPFAM" id="SSF101874">
    <property type="entry name" value="YceI-like"/>
    <property type="match status" value="1"/>
</dbReference>
<dbReference type="InterPro" id="IPR007372">
    <property type="entry name" value="Lipid/polyisoprenoid-bd_YceI"/>
</dbReference>
<proteinExistence type="predicted"/>
<accession>A0A3B0S1H7</accession>
<dbReference type="Gene3D" id="2.40.128.110">
    <property type="entry name" value="Lipid/polyisoprenoid-binding, YceI-like"/>
    <property type="match status" value="1"/>
</dbReference>
<dbReference type="AlphaFoldDB" id="A0A3B0S1H7"/>
<sequence length="184" mass="20733">MKWYLLFVAAFMPSMALASDGVWQVEGAESSIKFSVAIEGSLTEGEFPEFEAKILFDKEKLDQAKVEITIGLNYIEAIYGDVAANLKKKDWFDVARFPKARFVSTAFKHLDGDNYQVTGSLRLRDVTRAETLYFTLIRYDQKQAEIKGKMVINRLNYGVGQGAWRDLSSVAGQVFLNVVIKAAR</sequence>
<feature type="domain" description="Lipid/polyisoprenoid-binding YceI-like" evidence="1">
    <location>
        <begin position="22"/>
        <end position="183"/>
    </location>
</feature>
<dbReference type="InterPro" id="IPR036761">
    <property type="entry name" value="TTHA0802/YceI-like_sf"/>
</dbReference>
<dbReference type="EMBL" id="UOED01000113">
    <property type="protein sequence ID" value="VAV97061.1"/>
    <property type="molecule type" value="Genomic_DNA"/>
</dbReference>
<dbReference type="Pfam" id="PF04264">
    <property type="entry name" value="YceI"/>
    <property type="match status" value="1"/>
</dbReference>
<dbReference type="SMART" id="SM00867">
    <property type="entry name" value="YceI"/>
    <property type="match status" value="1"/>
</dbReference>
<dbReference type="PANTHER" id="PTHR34406">
    <property type="entry name" value="PROTEIN YCEI"/>
    <property type="match status" value="1"/>
</dbReference>
<reference evidence="2" key="1">
    <citation type="submission" date="2018-06" db="EMBL/GenBank/DDBJ databases">
        <authorList>
            <person name="Zhirakovskaya E."/>
        </authorList>
    </citation>
    <scope>NUCLEOTIDE SEQUENCE</scope>
</reference>
<evidence type="ECO:0000313" key="2">
    <source>
        <dbReference type="EMBL" id="VAV97061.1"/>
    </source>
</evidence>
<evidence type="ECO:0000259" key="1">
    <source>
        <dbReference type="SMART" id="SM00867"/>
    </source>
</evidence>
<organism evidence="2">
    <name type="scientific">hydrothermal vent metagenome</name>
    <dbReference type="NCBI Taxonomy" id="652676"/>
    <lineage>
        <taxon>unclassified sequences</taxon>
        <taxon>metagenomes</taxon>
        <taxon>ecological metagenomes</taxon>
    </lineage>
</organism>
<protein>
    <recommendedName>
        <fullName evidence="1">Lipid/polyisoprenoid-binding YceI-like domain-containing protein</fullName>
    </recommendedName>
</protein>
<name>A0A3B0S1H7_9ZZZZ</name>